<organism evidence="2 3">
    <name type="scientific">Ephemerocybe angulata</name>
    <dbReference type="NCBI Taxonomy" id="980116"/>
    <lineage>
        <taxon>Eukaryota</taxon>
        <taxon>Fungi</taxon>
        <taxon>Dikarya</taxon>
        <taxon>Basidiomycota</taxon>
        <taxon>Agaricomycotina</taxon>
        <taxon>Agaricomycetes</taxon>
        <taxon>Agaricomycetidae</taxon>
        <taxon>Agaricales</taxon>
        <taxon>Agaricineae</taxon>
        <taxon>Psathyrellaceae</taxon>
        <taxon>Ephemerocybe</taxon>
    </lineage>
</organism>
<feature type="region of interest" description="Disordered" evidence="1">
    <location>
        <begin position="82"/>
        <end position="109"/>
    </location>
</feature>
<feature type="compositionally biased region" description="Polar residues" evidence="1">
    <location>
        <begin position="84"/>
        <end position="100"/>
    </location>
</feature>
<evidence type="ECO:0000313" key="3">
    <source>
        <dbReference type="Proteomes" id="UP000521943"/>
    </source>
</evidence>
<protein>
    <submittedName>
        <fullName evidence="2">Uncharacterized protein</fullName>
    </submittedName>
</protein>
<evidence type="ECO:0000313" key="2">
    <source>
        <dbReference type="EMBL" id="KAF6759176.1"/>
    </source>
</evidence>
<reference evidence="2 3" key="1">
    <citation type="submission" date="2020-07" db="EMBL/GenBank/DDBJ databases">
        <title>Comparative genomics of pyrophilous fungi reveals a link between fire events and developmental genes.</title>
        <authorList>
            <consortium name="DOE Joint Genome Institute"/>
            <person name="Steindorff A.S."/>
            <person name="Carver A."/>
            <person name="Calhoun S."/>
            <person name="Stillman K."/>
            <person name="Liu H."/>
            <person name="Lipzen A."/>
            <person name="Pangilinan J."/>
            <person name="Labutti K."/>
            <person name="Bruns T.D."/>
            <person name="Grigoriev I.V."/>
        </authorList>
    </citation>
    <scope>NUCLEOTIDE SEQUENCE [LARGE SCALE GENOMIC DNA]</scope>
    <source>
        <strain evidence="2 3">CBS 144469</strain>
    </source>
</reference>
<accession>A0A8H6I5J7</accession>
<dbReference type="AlphaFoldDB" id="A0A8H6I5J7"/>
<dbReference type="Proteomes" id="UP000521943">
    <property type="component" value="Unassembled WGS sequence"/>
</dbReference>
<sequence>MHTLRTYQTVRIIYKAEGNPKFTHLDGWYRITVHSPDLNSSVSQTPSPERPLEATALRTPASNLEPRTCVPVEKNRCLGHSAQPARQVSVSEEQQISLGASGTLAPTRDRGIPTRARARLTARFLRAGRSRPPIHETANVQPEFGTRFDGSLLEASRFESL</sequence>
<gene>
    <name evidence="2" type="ORF">DFP72DRAFT_844448</name>
</gene>
<comment type="caution">
    <text evidence="2">The sequence shown here is derived from an EMBL/GenBank/DDBJ whole genome shotgun (WGS) entry which is preliminary data.</text>
</comment>
<evidence type="ECO:0000256" key="1">
    <source>
        <dbReference type="SAM" id="MobiDB-lite"/>
    </source>
</evidence>
<dbReference type="EMBL" id="JACGCI010000016">
    <property type="protein sequence ID" value="KAF6759176.1"/>
    <property type="molecule type" value="Genomic_DNA"/>
</dbReference>
<name>A0A8H6I5J7_9AGAR</name>
<keyword evidence="3" id="KW-1185">Reference proteome</keyword>
<proteinExistence type="predicted"/>